<dbReference type="Proteomes" id="UP000297540">
    <property type="component" value="Unassembled WGS sequence"/>
</dbReference>
<dbReference type="NCBIfam" id="NF033592">
    <property type="entry name" value="transpos_IS4_1"/>
    <property type="match status" value="1"/>
</dbReference>
<evidence type="ECO:0000256" key="2">
    <source>
        <dbReference type="ARBA" id="ARBA00022578"/>
    </source>
</evidence>
<dbReference type="InterPro" id="IPR012337">
    <property type="entry name" value="RNaseH-like_sf"/>
</dbReference>
<gene>
    <name evidence="6" type="ORF">E2R66_28110</name>
</gene>
<comment type="caution">
    <text evidence="6">The sequence shown here is derived from an EMBL/GenBank/DDBJ whole genome shotgun (WGS) entry which is preliminary data.</text>
</comment>
<comment type="similarity">
    <text evidence="1">Belongs to the transposase 11 family.</text>
</comment>
<dbReference type="Pfam" id="PF01609">
    <property type="entry name" value="DDE_Tnp_1"/>
    <property type="match status" value="1"/>
</dbReference>
<feature type="non-terminal residue" evidence="6">
    <location>
        <position position="1"/>
    </location>
</feature>
<dbReference type="GO" id="GO:0003677">
    <property type="term" value="F:DNA binding"/>
    <property type="evidence" value="ECO:0007669"/>
    <property type="project" value="UniProtKB-KW"/>
</dbReference>
<dbReference type="AlphaFoldDB" id="A0A4Y8RYU7"/>
<evidence type="ECO:0000259" key="5">
    <source>
        <dbReference type="Pfam" id="PF01609"/>
    </source>
</evidence>
<keyword evidence="4" id="KW-0233">DNA recombination</keyword>
<dbReference type="GO" id="GO:0006313">
    <property type="term" value="P:DNA transposition"/>
    <property type="evidence" value="ECO:0007669"/>
    <property type="project" value="InterPro"/>
</dbReference>
<feature type="domain" description="Transposase IS4-like" evidence="5">
    <location>
        <begin position="141"/>
        <end position="314"/>
    </location>
</feature>
<dbReference type="SUPFAM" id="SSF53098">
    <property type="entry name" value="Ribonuclease H-like"/>
    <property type="match status" value="1"/>
</dbReference>
<evidence type="ECO:0000256" key="4">
    <source>
        <dbReference type="ARBA" id="ARBA00023172"/>
    </source>
</evidence>
<protein>
    <submittedName>
        <fullName evidence="6">IS4 family transposase</fullName>
    </submittedName>
</protein>
<evidence type="ECO:0000256" key="3">
    <source>
        <dbReference type="ARBA" id="ARBA00023125"/>
    </source>
</evidence>
<evidence type="ECO:0000313" key="7">
    <source>
        <dbReference type="Proteomes" id="UP000297540"/>
    </source>
</evidence>
<keyword evidence="7" id="KW-1185">Reference proteome</keyword>
<name>A0A4Y8RYU7_9SPHI</name>
<reference evidence="6 7" key="1">
    <citation type="journal article" date="2017" name="Int. J. Syst. Evol. Microbiol.">
        <title>Mucilaginibacterpsychrotolerans sp. nov., isolated from peatlands.</title>
        <authorList>
            <person name="Deng Y."/>
            <person name="Shen L."/>
            <person name="Xu B."/>
            <person name="Liu Y."/>
            <person name="Gu Z."/>
            <person name="Liu H."/>
            <person name="Zhou Y."/>
        </authorList>
    </citation>
    <scope>NUCLEOTIDE SEQUENCE [LARGE SCALE GENOMIC DNA]</scope>
    <source>
        <strain evidence="6 7">NH7-4</strain>
    </source>
</reference>
<organism evidence="6 7">
    <name type="scientific">Mucilaginibacter psychrotolerans</name>
    <dbReference type="NCBI Taxonomy" id="1524096"/>
    <lineage>
        <taxon>Bacteria</taxon>
        <taxon>Pseudomonadati</taxon>
        <taxon>Bacteroidota</taxon>
        <taxon>Sphingobacteriia</taxon>
        <taxon>Sphingobacteriales</taxon>
        <taxon>Sphingobacteriaceae</taxon>
        <taxon>Mucilaginibacter</taxon>
    </lineage>
</organism>
<keyword evidence="2" id="KW-0815">Transposition</keyword>
<dbReference type="PANTHER" id="PTHR33258">
    <property type="entry name" value="TRANSPOSASE INSL FOR INSERTION SEQUENCE ELEMENT IS186A-RELATED"/>
    <property type="match status" value="1"/>
</dbReference>
<evidence type="ECO:0000313" key="6">
    <source>
        <dbReference type="EMBL" id="TFF29710.1"/>
    </source>
</evidence>
<dbReference type="InterPro" id="IPR002559">
    <property type="entry name" value="Transposase_11"/>
</dbReference>
<evidence type="ECO:0000256" key="1">
    <source>
        <dbReference type="ARBA" id="ARBA00010075"/>
    </source>
</evidence>
<dbReference type="RefSeq" id="WP_134738018.1">
    <property type="nucleotide sequence ID" value="NZ_SOZE01000078.1"/>
</dbReference>
<dbReference type="PANTHER" id="PTHR33258:SF1">
    <property type="entry name" value="TRANSPOSASE INSL FOR INSERTION SEQUENCE ELEMENT IS186A-RELATED"/>
    <property type="match status" value="1"/>
</dbReference>
<accession>A0A4Y8RYU7</accession>
<proteinExistence type="inferred from homology"/>
<sequence length="408" mass="45468">SNEVFNEGLLRKLALSSGAVKRFRKLSGSQLFDLLLFDGNCSLNQLSMQATARHGLVISKQGLHQKFNEGMQAFMKSAFEKLLAVKLTDEAIQGLEITIKDSTRFALPANMAGELSGLAGSGMEAGAAVQFEFGLKSGRADIKLTAANANDQQESHLGKEYIRPGEVYIRDLGYTHAAYMVNVAEKGAFFVNKLHSQALIYTRKGDGYELLDLATVKGLTDIQAFIGAQKLPVRLVIEPVSEGVKNKRIAQLAKYNKKKGHKTSEQFKLRAGFNLFVTNMDGEAYSAALIQELYHLRWQVELVFKAWKSIMGLNQIGKGCIYRTWCRLYAKLIWVILGWKATTAIGKVGQVSPLKVYGLVAATKEALRQQLWKTNGHWLQIIGKLPFSKVQKEQRKQRLKIEDIISII</sequence>
<keyword evidence="3" id="KW-0238">DNA-binding</keyword>
<dbReference type="OrthoDB" id="157819at2"/>
<dbReference type="GO" id="GO:0004803">
    <property type="term" value="F:transposase activity"/>
    <property type="evidence" value="ECO:0007669"/>
    <property type="project" value="InterPro"/>
</dbReference>
<dbReference type="InterPro" id="IPR047952">
    <property type="entry name" value="Transpos_IS4"/>
</dbReference>
<dbReference type="EMBL" id="SOZE01000078">
    <property type="protein sequence ID" value="TFF29710.1"/>
    <property type="molecule type" value="Genomic_DNA"/>
</dbReference>